<feature type="binding site" evidence="9">
    <location>
        <position position="38"/>
    </location>
    <ligand>
        <name>NADPH</name>
        <dbReference type="ChEBI" id="CHEBI:57783"/>
    </ligand>
</feature>
<comment type="catalytic activity">
    <reaction evidence="8">
        <text>2-C-methyl-D-erythritol 4-phosphate + NADP(+) = 1-deoxy-D-xylulose 5-phosphate + NADPH + H(+)</text>
        <dbReference type="Rhea" id="RHEA:13717"/>
        <dbReference type="ChEBI" id="CHEBI:15378"/>
        <dbReference type="ChEBI" id="CHEBI:57783"/>
        <dbReference type="ChEBI" id="CHEBI:57792"/>
        <dbReference type="ChEBI" id="CHEBI:58262"/>
        <dbReference type="ChEBI" id="CHEBI:58349"/>
        <dbReference type="EC" id="1.1.1.267"/>
    </reaction>
    <physiologicalReaction direction="right-to-left" evidence="8">
        <dbReference type="Rhea" id="RHEA:13719"/>
    </physiologicalReaction>
</comment>
<dbReference type="EC" id="1.1.1.267" evidence="9"/>
<feature type="binding site" evidence="9">
    <location>
        <position position="14"/>
    </location>
    <ligand>
        <name>NADPH</name>
        <dbReference type="ChEBI" id="CHEBI:57783"/>
    </ligand>
</feature>
<dbReference type="Pfam" id="PF08436">
    <property type="entry name" value="DXP_redisom_C"/>
    <property type="match status" value="1"/>
</dbReference>
<evidence type="ECO:0000256" key="7">
    <source>
        <dbReference type="ARBA" id="ARBA00023229"/>
    </source>
</evidence>
<feature type="binding site" evidence="9">
    <location>
        <position position="181"/>
    </location>
    <ligand>
        <name>NADPH</name>
        <dbReference type="ChEBI" id="CHEBI:57783"/>
    </ligand>
</feature>
<comment type="cofactor">
    <cofactor evidence="9">
        <name>Mg(2+)</name>
        <dbReference type="ChEBI" id="CHEBI:18420"/>
    </cofactor>
    <cofactor evidence="9">
        <name>Mn(2+)</name>
        <dbReference type="ChEBI" id="CHEBI:29035"/>
    </cofactor>
</comment>
<feature type="binding site" evidence="9">
    <location>
        <position position="152"/>
    </location>
    <ligand>
        <name>1-deoxy-D-xylulose 5-phosphate</name>
        <dbReference type="ChEBI" id="CHEBI:57792"/>
    </ligand>
</feature>
<evidence type="ECO:0000256" key="6">
    <source>
        <dbReference type="ARBA" id="ARBA00023211"/>
    </source>
</evidence>
<evidence type="ECO:0000259" key="12">
    <source>
        <dbReference type="Pfam" id="PF13288"/>
    </source>
</evidence>
<dbReference type="PIRSF" id="PIRSF006205">
    <property type="entry name" value="Dxp_reductismrs"/>
    <property type="match status" value="1"/>
</dbReference>
<dbReference type="SUPFAM" id="SSF55347">
    <property type="entry name" value="Glyceraldehyde-3-phosphate dehydrogenase-like, C-terminal domain"/>
    <property type="match status" value="1"/>
</dbReference>
<comment type="function">
    <text evidence="9">Catalyzes the NADPH-dependent rearrangement and reduction of 1-deoxy-D-xylulose-5-phosphate (DXP) to 2-C-methyl-D-erythritol 4-phosphate (MEP).</text>
</comment>
<dbReference type="InterPro" id="IPR026877">
    <property type="entry name" value="DXPR_C"/>
</dbReference>
<evidence type="ECO:0000256" key="1">
    <source>
        <dbReference type="ARBA" id="ARBA00005094"/>
    </source>
</evidence>
<keyword evidence="4 9" id="KW-0521">NADP</keyword>
<dbReference type="Gene3D" id="3.40.50.720">
    <property type="entry name" value="NAD(P)-binding Rossmann-like Domain"/>
    <property type="match status" value="2"/>
</dbReference>
<dbReference type="Pfam" id="PF13288">
    <property type="entry name" value="DXPR_C"/>
    <property type="match status" value="1"/>
</dbReference>
<feature type="binding site" evidence="9">
    <location>
        <position position="12"/>
    </location>
    <ligand>
        <name>NADPH</name>
        <dbReference type="ChEBI" id="CHEBI:57783"/>
    </ligand>
</feature>
<feature type="binding site" evidence="9">
    <location>
        <position position="193"/>
    </location>
    <ligand>
        <name>1-deoxy-D-xylulose 5-phosphate</name>
        <dbReference type="ChEBI" id="CHEBI:57792"/>
    </ligand>
</feature>
<dbReference type="SUPFAM" id="SSF69055">
    <property type="entry name" value="1-deoxy-D-xylulose-5-phosphate reductoisomerase, C-terminal domain"/>
    <property type="match status" value="1"/>
</dbReference>
<evidence type="ECO:0000256" key="3">
    <source>
        <dbReference type="ARBA" id="ARBA00022723"/>
    </source>
</evidence>
<keyword evidence="7 9" id="KW-0414">Isoprene biosynthesis</keyword>
<dbReference type="PANTHER" id="PTHR30525:SF0">
    <property type="entry name" value="1-DEOXY-D-XYLULOSE 5-PHOSPHATE REDUCTOISOMERASE, CHLOROPLASTIC"/>
    <property type="match status" value="1"/>
</dbReference>
<feature type="domain" description="1-deoxy-D-xylulose 5-phosphate reductoisomerase C-terminal" evidence="11">
    <location>
        <begin position="122"/>
        <end position="205"/>
    </location>
</feature>
<sequence length="370" mass="38001">MSRRDVVVLGSTGSIGTQALDLCRRNPDRFRVVGLAAGGSQPELFDAQVAEFAPSYAGLGEDGAVAAASMACDVVLNGITGAVGLRPTLAALEAGSTLALANKESLIIGGSLVTRLAAPGQIVAVDSEHSAIAQALRSGERAEVRRLVLTASGGPFRGRSAAELADVTPAQALRHPNFAMGPVITVNSATLVNKGLEVIEAGLLFDLPLDAVDVVVHPQQVVHSMVEFTDGSTIAQASPPSMLVPIALGLAWPDRVPDAGPGCDWTTASTWTFEPLDDEAFPAVALAREAGRRGGTAPAVYNAANEVAVAAFLAGEVAFTRIVPLVADVLAAHPDVPSESALDLDGVLAADAWARAVATERLEVAEEGTR</sequence>
<proteinExistence type="inferred from homology"/>
<dbReference type="PANTHER" id="PTHR30525">
    <property type="entry name" value="1-DEOXY-D-XYLULOSE 5-PHOSPHATE REDUCTOISOMERASE"/>
    <property type="match status" value="1"/>
</dbReference>
<feature type="domain" description="1-deoxy-D-xylulose 5-phosphate reductoisomerase N-terminal" evidence="10">
    <location>
        <begin position="6"/>
        <end position="58"/>
    </location>
</feature>
<feature type="binding site" evidence="9">
    <location>
        <position position="127"/>
    </location>
    <ligand>
        <name>1-deoxy-D-xylulose 5-phosphate</name>
        <dbReference type="ChEBI" id="CHEBI:57792"/>
    </ligand>
</feature>
<dbReference type="EMBL" id="BAAAMY010000006">
    <property type="protein sequence ID" value="GAA1925031.1"/>
    <property type="molecule type" value="Genomic_DNA"/>
</dbReference>
<feature type="domain" description="DXP reductoisomerase C-terminal" evidence="12">
    <location>
        <begin position="238"/>
        <end position="356"/>
    </location>
</feature>
<keyword evidence="9" id="KW-0460">Magnesium</keyword>
<dbReference type="InterPro" id="IPR036291">
    <property type="entry name" value="NAD(P)-bd_dom_sf"/>
</dbReference>
<feature type="binding site" evidence="9">
    <location>
        <position position="175"/>
    </location>
    <ligand>
        <name>1-deoxy-D-xylulose 5-phosphate</name>
        <dbReference type="ChEBI" id="CHEBI:57792"/>
    </ligand>
</feature>
<feature type="binding site" evidence="9">
    <location>
        <position position="197"/>
    </location>
    <ligand>
        <name>1-deoxy-D-xylulose 5-phosphate</name>
        <dbReference type="ChEBI" id="CHEBI:57792"/>
    </ligand>
</feature>
<dbReference type="HAMAP" id="MF_00183">
    <property type="entry name" value="DXP_reductoisom"/>
    <property type="match status" value="1"/>
</dbReference>
<keyword evidence="5 9" id="KW-0560">Oxidoreductase</keyword>
<feature type="binding site" evidence="9">
    <location>
        <position position="13"/>
    </location>
    <ligand>
        <name>NADPH</name>
        <dbReference type="ChEBI" id="CHEBI:57783"/>
    </ligand>
</feature>
<accession>A0ABP5B119</accession>
<reference evidence="14" key="1">
    <citation type="journal article" date="2019" name="Int. J. Syst. Evol. Microbiol.">
        <title>The Global Catalogue of Microorganisms (GCM) 10K type strain sequencing project: providing services to taxonomists for standard genome sequencing and annotation.</title>
        <authorList>
            <consortium name="The Broad Institute Genomics Platform"/>
            <consortium name="The Broad Institute Genome Sequencing Center for Infectious Disease"/>
            <person name="Wu L."/>
            <person name="Ma J."/>
        </authorList>
    </citation>
    <scope>NUCLEOTIDE SEQUENCE [LARGE SCALE GENOMIC DNA]</scope>
    <source>
        <strain evidence="14">JCM 14046</strain>
    </source>
</reference>
<evidence type="ECO:0000256" key="4">
    <source>
        <dbReference type="ARBA" id="ARBA00022857"/>
    </source>
</evidence>
<feature type="binding site" evidence="9">
    <location>
        <position position="104"/>
    </location>
    <ligand>
        <name>NADPH</name>
        <dbReference type="ChEBI" id="CHEBI:57783"/>
    </ligand>
</feature>
<dbReference type="Proteomes" id="UP001501612">
    <property type="component" value="Unassembled WGS sequence"/>
</dbReference>
<comment type="similarity">
    <text evidence="2 9">Belongs to the DXR family.</text>
</comment>
<dbReference type="SUPFAM" id="SSF51735">
    <property type="entry name" value="NAD(P)-binding Rossmann-fold domains"/>
    <property type="match status" value="1"/>
</dbReference>
<keyword evidence="6 9" id="KW-0464">Manganese</keyword>
<feature type="binding site" evidence="9">
    <location>
        <position position="194"/>
    </location>
    <ligand>
        <name>1-deoxy-D-xylulose 5-phosphate</name>
        <dbReference type="ChEBI" id="CHEBI:57792"/>
    </ligand>
</feature>
<feature type="binding site" evidence="9">
    <location>
        <position position="102"/>
    </location>
    <ligand>
        <name>NADPH</name>
        <dbReference type="ChEBI" id="CHEBI:57783"/>
    </ligand>
</feature>
<comment type="caution">
    <text evidence="9">Lacks conserved residue(s) required for the propagation of feature annotation.</text>
</comment>
<dbReference type="InterPro" id="IPR003821">
    <property type="entry name" value="DXP_reductoisomerase"/>
</dbReference>
<evidence type="ECO:0000256" key="8">
    <source>
        <dbReference type="ARBA" id="ARBA00048543"/>
    </source>
</evidence>
<feature type="binding site" evidence="9">
    <location>
        <position position="126"/>
    </location>
    <ligand>
        <name>Mn(2+)</name>
        <dbReference type="ChEBI" id="CHEBI:29035"/>
    </ligand>
</feature>
<dbReference type="RefSeq" id="WP_344008218.1">
    <property type="nucleotide sequence ID" value="NZ_BAAAMY010000006.1"/>
</dbReference>
<protein>
    <recommendedName>
        <fullName evidence="9">1-deoxy-D-xylulose 5-phosphate reductoisomerase</fullName>
        <shortName evidence="9">DXP reductoisomerase</shortName>
        <ecNumber evidence="9">1.1.1.267</ecNumber>
    </recommendedName>
    <alternativeName>
        <fullName evidence="9">1-deoxyxylulose-5-phosphate reductoisomerase</fullName>
    </alternativeName>
    <alternativeName>
        <fullName evidence="9">2-C-methyl-D-erythritol 4-phosphate synthase</fullName>
    </alternativeName>
</protein>
<feature type="binding site" evidence="9">
    <location>
        <position position="128"/>
    </location>
    <ligand>
        <name>Mn(2+)</name>
        <dbReference type="ChEBI" id="CHEBI:29035"/>
    </ligand>
</feature>
<feature type="binding site" evidence="9">
    <location>
        <position position="15"/>
    </location>
    <ligand>
        <name>NADPH</name>
        <dbReference type="ChEBI" id="CHEBI:57783"/>
    </ligand>
</feature>
<evidence type="ECO:0000256" key="9">
    <source>
        <dbReference type="HAMAP-Rule" id="MF_00183"/>
    </source>
</evidence>
<gene>
    <name evidence="9 13" type="primary">dxr</name>
    <name evidence="13" type="ORF">GCM10009737_28460</name>
</gene>
<feature type="binding site" evidence="9">
    <location>
        <position position="128"/>
    </location>
    <ligand>
        <name>1-deoxy-D-xylulose 5-phosphate</name>
        <dbReference type="ChEBI" id="CHEBI:57792"/>
    </ligand>
</feature>
<comment type="pathway">
    <text evidence="1 9">Isoprenoid biosynthesis; isopentenyl diphosphate biosynthesis via DXP pathway; isopentenyl diphosphate from 1-deoxy-D-xylulose 5-phosphate: step 1/6.</text>
</comment>
<feature type="domain" description="1-deoxy-D-xylulose 5-phosphate reductoisomerase N-terminal" evidence="10">
    <location>
        <begin position="59"/>
        <end position="110"/>
    </location>
</feature>
<evidence type="ECO:0000313" key="13">
    <source>
        <dbReference type="EMBL" id="GAA1925031.1"/>
    </source>
</evidence>
<evidence type="ECO:0000259" key="10">
    <source>
        <dbReference type="Pfam" id="PF02670"/>
    </source>
</evidence>
<evidence type="ECO:0000259" key="11">
    <source>
        <dbReference type="Pfam" id="PF08436"/>
    </source>
</evidence>
<feature type="binding site" evidence="9">
    <location>
        <position position="103"/>
    </location>
    <ligand>
        <name>1-deoxy-D-xylulose 5-phosphate</name>
        <dbReference type="ChEBI" id="CHEBI:57792"/>
    </ligand>
</feature>
<comment type="caution">
    <text evidence="13">The sequence shown here is derived from an EMBL/GenBank/DDBJ whole genome shotgun (WGS) entry which is preliminary data.</text>
</comment>
<dbReference type="InterPro" id="IPR013512">
    <property type="entry name" value="DXP_reductoisomerase_N"/>
</dbReference>
<feature type="binding site" evidence="9">
    <location>
        <position position="188"/>
    </location>
    <ligand>
        <name>1-deoxy-D-xylulose 5-phosphate</name>
        <dbReference type="ChEBI" id="CHEBI:57792"/>
    </ligand>
</feature>
<dbReference type="InterPro" id="IPR036169">
    <property type="entry name" value="DXPR_C_sf"/>
</dbReference>
<evidence type="ECO:0000256" key="2">
    <source>
        <dbReference type="ARBA" id="ARBA00006825"/>
    </source>
</evidence>
<feature type="binding site" evidence="9">
    <location>
        <position position="197"/>
    </location>
    <ligand>
        <name>Mn(2+)</name>
        <dbReference type="ChEBI" id="CHEBI:29035"/>
    </ligand>
</feature>
<name>A0ABP5B119_9ACTN</name>
<keyword evidence="14" id="KW-1185">Reference proteome</keyword>
<evidence type="ECO:0000313" key="14">
    <source>
        <dbReference type="Proteomes" id="UP001501612"/>
    </source>
</evidence>
<evidence type="ECO:0000256" key="5">
    <source>
        <dbReference type="ARBA" id="ARBA00023002"/>
    </source>
</evidence>
<keyword evidence="3 9" id="KW-0479">Metal-binding</keyword>
<dbReference type="Pfam" id="PF02670">
    <property type="entry name" value="DXP_reductoisom"/>
    <property type="match status" value="2"/>
</dbReference>
<dbReference type="InterPro" id="IPR013644">
    <property type="entry name" value="DXP_reductoisomerase_C"/>
</dbReference>
<dbReference type="Gene3D" id="1.10.1740.10">
    <property type="match status" value="1"/>
</dbReference>
<organism evidence="13 14">
    <name type="scientific">Nocardioides lentus</name>
    <dbReference type="NCBI Taxonomy" id="338077"/>
    <lineage>
        <taxon>Bacteria</taxon>
        <taxon>Bacillati</taxon>
        <taxon>Actinomycetota</taxon>
        <taxon>Actinomycetes</taxon>
        <taxon>Propionibacteriales</taxon>
        <taxon>Nocardioidaceae</taxon>
        <taxon>Nocardioides</taxon>
    </lineage>
</organism>